<keyword evidence="6" id="KW-1185">Reference proteome</keyword>
<evidence type="ECO:0000313" key="6">
    <source>
        <dbReference type="Proteomes" id="UP000824469"/>
    </source>
</evidence>
<dbReference type="Pfam" id="PF23099">
    <property type="entry name" value="UTP20_C"/>
    <property type="match status" value="1"/>
</dbReference>
<dbReference type="InterPro" id="IPR021133">
    <property type="entry name" value="HEAT_type_2"/>
</dbReference>
<dbReference type="PANTHER" id="PTHR17695:SF11">
    <property type="entry name" value="SMALL SUBUNIT PROCESSOME COMPONENT 20 HOMOLOG"/>
    <property type="match status" value="1"/>
</dbReference>
<dbReference type="Proteomes" id="UP000824469">
    <property type="component" value="Unassembled WGS sequence"/>
</dbReference>
<protein>
    <recommendedName>
        <fullName evidence="7">ARM repeat superfamily protein</fullName>
    </recommendedName>
</protein>
<reference evidence="5 6" key="1">
    <citation type="journal article" date="2021" name="Nat. Plants">
        <title>The Taxus genome provides insights into paclitaxel biosynthesis.</title>
        <authorList>
            <person name="Xiong X."/>
            <person name="Gou J."/>
            <person name="Liao Q."/>
            <person name="Li Y."/>
            <person name="Zhou Q."/>
            <person name="Bi G."/>
            <person name="Li C."/>
            <person name="Du R."/>
            <person name="Wang X."/>
            <person name="Sun T."/>
            <person name="Guo L."/>
            <person name="Liang H."/>
            <person name="Lu P."/>
            <person name="Wu Y."/>
            <person name="Zhang Z."/>
            <person name="Ro D.K."/>
            <person name="Shang Y."/>
            <person name="Huang S."/>
            <person name="Yan J."/>
        </authorList>
    </citation>
    <scope>NUCLEOTIDE SEQUENCE [LARGE SCALE GENOMIC DNA]</scope>
    <source>
        <strain evidence="5">Ta-2019</strain>
    </source>
</reference>
<feature type="domain" description="U3 small nucleolar RNA-associated protein 20" evidence="3">
    <location>
        <begin position="2"/>
        <end position="95"/>
    </location>
</feature>
<comment type="caution">
    <text evidence="5">The sequence shown here is derived from an EMBL/GenBank/DDBJ whole genome shotgun (WGS) entry which is preliminary data.</text>
</comment>
<evidence type="ECO:0000259" key="4">
    <source>
        <dbReference type="Pfam" id="PF23099"/>
    </source>
</evidence>
<evidence type="ECO:0000313" key="5">
    <source>
        <dbReference type="EMBL" id="KAH9312456.1"/>
    </source>
</evidence>
<dbReference type="EMBL" id="JAHRHJ020000006">
    <property type="protein sequence ID" value="KAH9312456.1"/>
    <property type="molecule type" value="Genomic_DNA"/>
</dbReference>
<dbReference type="SUPFAM" id="SSF48371">
    <property type="entry name" value="ARM repeat"/>
    <property type="match status" value="1"/>
</dbReference>
<dbReference type="GO" id="GO:0030686">
    <property type="term" value="C:90S preribosome"/>
    <property type="evidence" value="ECO:0007669"/>
    <property type="project" value="TreeGrafter"/>
</dbReference>
<evidence type="ECO:0000259" key="3">
    <source>
        <dbReference type="Pfam" id="PF20416"/>
    </source>
</evidence>
<organism evidence="5 6">
    <name type="scientific">Taxus chinensis</name>
    <name type="common">Chinese yew</name>
    <name type="synonym">Taxus wallichiana var. chinensis</name>
    <dbReference type="NCBI Taxonomy" id="29808"/>
    <lineage>
        <taxon>Eukaryota</taxon>
        <taxon>Viridiplantae</taxon>
        <taxon>Streptophyta</taxon>
        <taxon>Embryophyta</taxon>
        <taxon>Tracheophyta</taxon>
        <taxon>Spermatophyta</taxon>
        <taxon>Pinopsida</taxon>
        <taxon>Pinidae</taxon>
        <taxon>Conifers II</taxon>
        <taxon>Cupressales</taxon>
        <taxon>Taxaceae</taxon>
        <taxon>Taxus</taxon>
    </lineage>
</organism>
<dbReference type="PANTHER" id="PTHR17695">
    <property type="entry name" value="SMALL SUBUNIT PROCESSOME COMPONENT 20 HOMOLOG"/>
    <property type="match status" value="1"/>
</dbReference>
<dbReference type="InterPro" id="IPR057525">
    <property type="entry name" value="UTP20_C"/>
</dbReference>
<dbReference type="GO" id="GO:0032040">
    <property type="term" value="C:small-subunit processome"/>
    <property type="evidence" value="ECO:0007669"/>
    <property type="project" value="TreeGrafter"/>
</dbReference>
<proteinExistence type="predicted"/>
<dbReference type="InterPro" id="IPR011989">
    <property type="entry name" value="ARM-like"/>
</dbReference>
<dbReference type="InterPro" id="IPR052575">
    <property type="entry name" value="SSU_processome_comp_20"/>
</dbReference>
<dbReference type="Pfam" id="PF20416">
    <property type="entry name" value="UTP20"/>
    <property type="match status" value="1"/>
</dbReference>
<evidence type="ECO:0000256" key="2">
    <source>
        <dbReference type="SAM" id="MobiDB-lite"/>
    </source>
</evidence>
<dbReference type="AlphaFoldDB" id="A0AA38L3C2"/>
<accession>A0AA38L3C2</accession>
<name>A0AA38L3C2_TAXCH</name>
<gene>
    <name evidence="5" type="ORF">KI387_027491</name>
</gene>
<sequence>MGEVAEEKEVEKIASKMKETRNSKSFESLQLIARNITFHRLAGTLLGPVKHNLHRTLASKEKVKVESMLRYLATGLQSNRSVGPQDLLVFVYALVEDGLEEEKIGRKTNVSTKSGLESSRSSVLYKHPIKGPVDDNTDGPNKYIITVFALRLLENYLKQLKVDKNDQHLISMLDPFLELLQNCLKSKYEGVISHSVKCLDFLLRFHLPSIEILGGNITSVVFDMVQRSGKIDSPLMQSSINLLIVLLKHASTIISDDQLKMLLQSPVFIDLESSSNTIALSLLKAITGRKLIVPDLYDLITRVAHLMVTSQAQPIRKKCSQILLKFLLDYPLGDKRLQQHIDFLVANLSYEHTCGREAVVEMLHVIVKKFPSNVVDEQAESFFLPLVTRLVNDSDNDIRAMVGYVLKELIGRVSQRPLQRMLTFSLLWYKGEKKQLWCPAAQVLGFLIEVMKKGFQAHIEDVRLRTIDILKCAVAASDDEKSEATENEMLAFWQEAYYSLIMLEKLLHQFPEISIHKDFEEIWDLICSLLVHPHIWLQNVSGRLIATYFTTFGSEAITRNQTSGKAAMLLQPSRLLLLAASFCHQLDTDLHKDCMGDINVVVENLVYVTCALYSFVKSRAGVDLSDFFFTLDTQNQSLLIKALALLGSKACTKVCACLVSRQSRDVSILKDKDDFQDLETSLFAPIFKKLGKVARQGQDLQTKAVFRWYKAISTYQGHEGIQRYGAAVLLPLYKVTEGYAGNVISGDLKLLADEVLDHMKDIMGVENFVQAYNLARQKVKATRNKREQVEKISALVNPVRHAQKKRKLAVKRQAQKKRKVMKTKMQRS</sequence>
<dbReference type="Gene3D" id="1.25.10.10">
    <property type="entry name" value="Leucine-rich Repeat Variant"/>
    <property type="match status" value="1"/>
</dbReference>
<dbReference type="InterPro" id="IPR016024">
    <property type="entry name" value="ARM-type_fold"/>
</dbReference>
<dbReference type="PROSITE" id="PS50077">
    <property type="entry name" value="HEAT_REPEAT"/>
    <property type="match status" value="1"/>
</dbReference>
<evidence type="ECO:0000256" key="1">
    <source>
        <dbReference type="PROSITE-ProRule" id="PRU00103"/>
    </source>
</evidence>
<feature type="domain" description="U3 small nucleolar RNA-associated protein 20 C-terminal" evidence="4">
    <location>
        <begin position="704"/>
        <end position="820"/>
    </location>
</feature>
<feature type="region of interest" description="Disordered" evidence="2">
    <location>
        <begin position="807"/>
        <end position="828"/>
    </location>
</feature>
<evidence type="ECO:0008006" key="7">
    <source>
        <dbReference type="Google" id="ProtNLM"/>
    </source>
</evidence>
<feature type="repeat" description="HEAT" evidence="1">
    <location>
        <begin position="383"/>
        <end position="421"/>
    </location>
</feature>
<dbReference type="OMA" id="AFWQEAY"/>
<dbReference type="InterPro" id="IPR046523">
    <property type="entry name" value="UTP20_dom"/>
</dbReference>